<feature type="compositionally biased region" description="Basic and acidic residues" evidence="8">
    <location>
        <begin position="584"/>
        <end position="594"/>
    </location>
</feature>
<evidence type="ECO:0000256" key="7">
    <source>
        <dbReference type="ARBA" id="ARBA00023136"/>
    </source>
</evidence>
<evidence type="ECO:0000256" key="8">
    <source>
        <dbReference type="SAM" id="MobiDB-lite"/>
    </source>
</evidence>
<reference evidence="10" key="3">
    <citation type="submission" date="2025-09" db="UniProtKB">
        <authorList>
            <consortium name="Ensembl"/>
        </authorList>
    </citation>
    <scope>IDENTIFICATION</scope>
</reference>
<feature type="compositionally biased region" description="Polar residues" evidence="8">
    <location>
        <begin position="68"/>
        <end position="82"/>
    </location>
</feature>
<feature type="transmembrane region" description="Helical" evidence="9">
    <location>
        <begin position="647"/>
        <end position="665"/>
    </location>
</feature>
<dbReference type="AlphaFoldDB" id="A0A9L0IZY9"/>
<evidence type="ECO:0000256" key="5">
    <source>
        <dbReference type="ARBA" id="ARBA00022989"/>
    </source>
</evidence>
<dbReference type="GO" id="GO:0019934">
    <property type="term" value="P:cGMP-mediated signaling"/>
    <property type="evidence" value="ECO:0007669"/>
    <property type="project" value="TreeGrafter"/>
</dbReference>
<feature type="region of interest" description="Disordered" evidence="8">
    <location>
        <begin position="1"/>
        <end position="21"/>
    </location>
</feature>
<name>A0A9L0IZY9_EQUAS</name>
<evidence type="ECO:0000256" key="4">
    <source>
        <dbReference type="ARBA" id="ARBA00022692"/>
    </source>
</evidence>
<accession>A0A9L0IZY9</accession>
<feature type="region of interest" description="Disordered" evidence="8">
    <location>
        <begin position="538"/>
        <end position="558"/>
    </location>
</feature>
<dbReference type="GO" id="GO:0005737">
    <property type="term" value="C:cytoplasm"/>
    <property type="evidence" value="ECO:0007669"/>
    <property type="project" value="UniProtKB-SubCell"/>
</dbReference>
<feature type="compositionally biased region" description="Acidic residues" evidence="8">
    <location>
        <begin position="595"/>
        <end position="619"/>
    </location>
</feature>
<evidence type="ECO:0000256" key="1">
    <source>
        <dbReference type="ARBA" id="ARBA00004167"/>
    </source>
</evidence>
<organism evidence="10 11">
    <name type="scientific">Equus asinus</name>
    <name type="common">Donkey</name>
    <name type="synonym">Equus africanus asinus</name>
    <dbReference type="NCBI Taxonomy" id="9793"/>
    <lineage>
        <taxon>Eukaryota</taxon>
        <taxon>Metazoa</taxon>
        <taxon>Chordata</taxon>
        <taxon>Craniata</taxon>
        <taxon>Vertebrata</taxon>
        <taxon>Euteleostomi</taxon>
        <taxon>Mammalia</taxon>
        <taxon>Eutheria</taxon>
        <taxon>Laurasiatheria</taxon>
        <taxon>Perissodactyla</taxon>
        <taxon>Equidae</taxon>
        <taxon>Equus</taxon>
    </lineage>
</organism>
<dbReference type="InterPro" id="IPR008677">
    <property type="entry name" value="MRVI1"/>
</dbReference>
<feature type="compositionally biased region" description="Basic and acidic residues" evidence="8">
    <location>
        <begin position="1"/>
        <end position="12"/>
    </location>
</feature>
<feature type="region of interest" description="Disordered" evidence="8">
    <location>
        <begin position="499"/>
        <end position="520"/>
    </location>
</feature>
<keyword evidence="5 9" id="KW-1133">Transmembrane helix</keyword>
<feature type="compositionally biased region" description="Basic residues" evidence="8">
    <location>
        <begin position="112"/>
        <end position="121"/>
    </location>
</feature>
<dbReference type="GeneTree" id="ENSGT00530000063722"/>
<dbReference type="Ensembl" id="ENSEAST00005038128.1">
    <property type="protein sequence ID" value="ENSEASP00005043337.1"/>
    <property type="gene ID" value="ENSEASG00005005874.2"/>
</dbReference>
<feature type="region of interest" description="Disordered" evidence="8">
    <location>
        <begin position="35"/>
        <end position="121"/>
    </location>
</feature>
<evidence type="ECO:0000256" key="2">
    <source>
        <dbReference type="ARBA" id="ARBA00004496"/>
    </source>
</evidence>
<evidence type="ECO:0000256" key="3">
    <source>
        <dbReference type="ARBA" id="ARBA00022490"/>
    </source>
</evidence>
<evidence type="ECO:0000313" key="10">
    <source>
        <dbReference type="Ensembl" id="ENSEASP00005043337.1"/>
    </source>
</evidence>
<feature type="region of interest" description="Disordered" evidence="8">
    <location>
        <begin position="171"/>
        <end position="242"/>
    </location>
</feature>
<reference evidence="10 11" key="1">
    <citation type="journal article" date="2020" name="Nat. Commun.">
        <title>Donkey genomes provide new insights into domestication and selection for coat color.</title>
        <authorList>
            <person name="Wang"/>
            <person name="C."/>
            <person name="Li"/>
            <person name="H."/>
            <person name="Guo"/>
            <person name="Y."/>
            <person name="Huang"/>
            <person name="J."/>
            <person name="Sun"/>
            <person name="Y."/>
            <person name="Min"/>
            <person name="J."/>
            <person name="Wang"/>
            <person name="J."/>
            <person name="Fang"/>
            <person name="X."/>
            <person name="Zhao"/>
            <person name="Z."/>
            <person name="Wang"/>
            <person name="S."/>
            <person name="Zhang"/>
            <person name="Y."/>
            <person name="Liu"/>
            <person name="Q."/>
            <person name="Jiang"/>
            <person name="Q."/>
            <person name="Wang"/>
            <person name="X."/>
            <person name="Guo"/>
            <person name="Y."/>
            <person name="Yang"/>
            <person name="C."/>
            <person name="Wang"/>
            <person name="Y."/>
            <person name="Tian"/>
            <person name="F."/>
            <person name="Zhuang"/>
            <person name="G."/>
            <person name="Fan"/>
            <person name="Y."/>
            <person name="Gao"/>
            <person name="Q."/>
            <person name="Li"/>
            <person name="Y."/>
            <person name="Ju"/>
            <person name="Z."/>
            <person name="Li"/>
            <person name="J."/>
            <person name="Li"/>
            <person name="R."/>
            <person name="Hou"/>
            <person name="M."/>
            <person name="Yang"/>
            <person name="G."/>
            <person name="Liu"/>
            <person name="G."/>
            <person name="Liu"/>
            <person name="W."/>
            <person name="Guo"/>
            <person name="J."/>
            <person name="Pan"/>
            <person name="S."/>
            <person name="Fan"/>
            <person name="G."/>
            <person name="Zhang"/>
            <person name="W."/>
            <person name="Zhang"/>
            <person name="R."/>
            <person name="Yu"/>
            <person name="J."/>
            <person name="Zhang"/>
            <person name="X."/>
            <person name="Yin"/>
            <person name="Q."/>
            <person name="Ji"/>
            <person name="C."/>
            <person name="Jin"/>
            <person name="Y."/>
            <person name="Yue"/>
            <person name="G."/>
            <person name="Liu"/>
            <person name="M."/>
            <person name="Xu"/>
            <person name="J."/>
            <person name="Liu"/>
            <person name="S."/>
            <person name="Jordana"/>
            <person name="J."/>
            <person name="Noce"/>
            <person name="A."/>
            <person name="Amills"/>
            <person name="M."/>
            <person name="Wu"/>
            <person name="D.D."/>
            <person name="Li"/>
            <person name="S."/>
            <person name="Zhou"/>
            <person name="X. and Zhong"/>
            <person name="J."/>
        </authorList>
    </citation>
    <scope>NUCLEOTIDE SEQUENCE [LARGE SCALE GENOMIC DNA]</scope>
</reference>
<comment type="subcellular location">
    <subcellularLocation>
        <location evidence="2">Cytoplasm</location>
    </subcellularLocation>
    <subcellularLocation>
        <location evidence="1">Membrane</location>
        <topology evidence="1">Single-pass membrane protein</topology>
    </subcellularLocation>
</comment>
<feature type="compositionally biased region" description="Low complexity" evidence="8">
    <location>
        <begin position="502"/>
        <end position="520"/>
    </location>
</feature>
<reference evidence="10" key="2">
    <citation type="submission" date="2025-08" db="UniProtKB">
        <authorList>
            <consortium name="Ensembl"/>
        </authorList>
    </citation>
    <scope>IDENTIFICATION</scope>
</reference>
<gene>
    <name evidence="10" type="primary">IRAG1</name>
</gene>
<evidence type="ECO:0000313" key="11">
    <source>
        <dbReference type="Proteomes" id="UP000694387"/>
    </source>
</evidence>
<dbReference type="Proteomes" id="UP000694387">
    <property type="component" value="Chromosome 20"/>
</dbReference>
<keyword evidence="11" id="KW-1185">Reference proteome</keyword>
<feature type="region of interest" description="Disordered" evidence="8">
    <location>
        <begin position="581"/>
        <end position="624"/>
    </location>
</feature>
<protein>
    <submittedName>
        <fullName evidence="10">Inositol 1,4,5-triphosphate receptor associated 1</fullName>
    </submittedName>
</protein>
<keyword evidence="6" id="KW-0175">Coiled coil</keyword>
<dbReference type="PANTHER" id="PTHR15352">
    <property type="entry name" value="LYMPHOID-RESTRICTED MEMBRANE PROTEIN, JAW1"/>
    <property type="match status" value="1"/>
</dbReference>
<proteinExistence type="predicted"/>
<evidence type="ECO:0000256" key="6">
    <source>
        <dbReference type="ARBA" id="ARBA00023054"/>
    </source>
</evidence>
<dbReference type="GO" id="GO:0016020">
    <property type="term" value="C:membrane"/>
    <property type="evidence" value="ECO:0007669"/>
    <property type="project" value="UniProtKB-SubCell"/>
</dbReference>
<feature type="region of interest" description="Disordered" evidence="8">
    <location>
        <begin position="270"/>
        <end position="292"/>
    </location>
</feature>
<keyword evidence="4 9" id="KW-0812">Transmembrane</keyword>
<sequence length="705" mass="76915">MVKAPQSEERLARGGTGNNSVLACGAQASRSIFGADAAEVPGTRGHSRQEAAMPHIPEDEEPPGEPQAAQSPAGQGSPTAGISCSPPAIVLTGDATSPEEETDKNLANRAPSPHRRLSHRHLKVSTASLTSVDPAGHVIDLVNDQLPDISISEEDKKKNLALLEEAKSVSERFLTRRGRKSRSSPGDSPAAVSPNLSPGASPVSSRSNSLTVPTPPGLDVCSGPQSPLPGAPPQKGNEAEVSSPLFGEPEHILLRNQNLVGLKLPELSEAAEQEKGLPSELSPATEEEETKSGLEVMPNISDMLLRKLRVHKSLPGSAPPLTEKEVENVFVQLSLAFRNDSYTLESRIHQAERERNLTEENTEKELENFKASITSSASLWHHCEHRETYQKLLEDIAVLHRLAARLSSRAEMVGAVRQEKRMSKATEVMMQYVENLKRTYEKDHAELMEFKKLANQNSSRSCGPSEDGVPRTARSMSLTLGKNMPRRRVSVAVVPKFNALNLPGQSPSSSPIPSLPALSESANGKGNLPVTSALPALLENGKTNGDPDCEASAPLPTPSCLEEISQEAKARMEEEAYNKGYQEGLKKTKELQDLKEEEEEQKSESPEEAEEAEETEEEEKDQRSSKLEELVHFLQVLYPKLCQHWRVIWMMAAAMLVLTIVLGLYNSYNSCMEQADGPFGRSTCSAAQRDSWWSSGLQQEQPTEQ</sequence>
<dbReference type="PANTHER" id="PTHR15352:SF2">
    <property type="entry name" value="INOSITOL 1,4,5-TRIPHOSPHATE RECEPTOR ASSOCIATED 1"/>
    <property type="match status" value="1"/>
</dbReference>
<feature type="compositionally biased region" description="Polar residues" evidence="8">
    <location>
        <begin position="194"/>
        <end position="212"/>
    </location>
</feature>
<dbReference type="PROSITE" id="PS51257">
    <property type="entry name" value="PROKAR_LIPOPROTEIN"/>
    <property type="match status" value="1"/>
</dbReference>
<dbReference type="Pfam" id="PF05781">
    <property type="entry name" value="MRVI1"/>
    <property type="match status" value="1"/>
</dbReference>
<evidence type="ECO:0000256" key="9">
    <source>
        <dbReference type="SAM" id="Phobius"/>
    </source>
</evidence>
<keyword evidence="3" id="KW-0963">Cytoplasm</keyword>
<keyword evidence="7 9" id="KW-0472">Membrane</keyword>